<proteinExistence type="predicted"/>
<evidence type="ECO:0000256" key="1">
    <source>
        <dbReference type="SAM" id="Phobius"/>
    </source>
</evidence>
<evidence type="ECO:0000313" key="2">
    <source>
        <dbReference type="EMBL" id="OGZ72207.1"/>
    </source>
</evidence>
<feature type="transmembrane region" description="Helical" evidence="1">
    <location>
        <begin position="12"/>
        <end position="32"/>
    </location>
</feature>
<accession>A0A1G2IC64</accession>
<dbReference type="AlphaFoldDB" id="A0A1G2IC64"/>
<keyword evidence="1" id="KW-1133">Transmembrane helix</keyword>
<comment type="caution">
    <text evidence="2">The sequence shown here is derived from an EMBL/GenBank/DDBJ whole genome shotgun (WGS) entry which is preliminary data.</text>
</comment>
<name>A0A1G2IC64_9BACT</name>
<dbReference type="EMBL" id="MHPA01000029">
    <property type="protein sequence ID" value="OGZ72207.1"/>
    <property type="molecule type" value="Genomic_DNA"/>
</dbReference>
<keyword evidence="1" id="KW-0472">Membrane</keyword>
<reference evidence="2 3" key="1">
    <citation type="journal article" date="2016" name="Nat. Commun.">
        <title>Thousands of microbial genomes shed light on interconnected biogeochemical processes in an aquifer system.</title>
        <authorList>
            <person name="Anantharaman K."/>
            <person name="Brown C.T."/>
            <person name="Hug L.A."/>
            <person name="Sharon I."/>
            <person name="Castelle C.J."/>
            <person name="Probst A.J."/>
            <person name="Thomas B.C."/>
            <person name="Singh A."/>
            <person name="Wilkins M.J."/>
            <person name="Karaoz U."/>
            <person name="Brodie E.L."/>
            <person name="Williams K.H."/>
            <person name="Hubbard S.S."/>
            <person name="Banfield J.F."/>
        </authorList>
    </citation>
    <scope>NUCLEOTIDE SEQUENCE [LARGE SCALE GENOMIC DNA]</scope>
</reference>
<organism evidence="2 3">
    <name type="scientific">Candidatus Staskawiczbacteria bacterium RIFCSPLOWO2_01_FULL_38_12b</name>
    <dbReference type="NCBI Taxonomy" id="1802214"/>
    <lineage>
        <taxon>Bacteria</taxon>
        <taxon>Candidatus Staskawicziibacteriota</taxon>
    </lineage>
</organism>
<gene>
    <name evidence="2" type="ORF">A2908_02365</name>
</gene>
<protein>
    <submittedName>
        <fullName evidence="2">Uncharacterized protein</fullName>
    </submittedName>
</protein>
<evidence type="ECO:0000313" key="3">
    <source>
        <dbReference type="Proteomes" id="UP000176774"/>
    </source>
</evidence>
<sequence>MFRYLNHRISILVSVAIIIAVVTFAFGGFFIYQHYLNSQTPMINVQNPNIQTADWKTYKNTIYGYSLKYPTNWEVGSVPVTWLPSNNDNVYENNIVSPGSNLLLKLEIYKKDPNLDYRQAFKNYSNINNLEYRHNFKETDGVINGTNVSKIDYCVYREVGLFSGCTQDVSETYIATDNKLFVFSYEHNFRSGWGKENSPSQEYITIANNIINTFIYSGIQSTELQTYANNEYGFTMQYPQSFTLNCRDSLGFEVKCGIADFHYDNINFASGVKNILPVVNLGGQDFFSVGVDKDVKDEASCQNESLERSFAEHGYKEATIGKIMVINGETFYRYNYNDGLYPGYVYFGNHSNECFVMMGFSQDLGKIDQMAKTFKFTK</sequence>
<dbReference type="Proteomes" id="UP000176774">
    <property type="component" value="Unassembled WGS sequence"/>
</dbReference>
<keyword evidence="1" id="KW-0812">Transmembrane</keyword>